<geneLocation type="plasmid" evidence="2 4">
    <name>pZXPA-20-602k</name>
</geneLocation>
<dbReference type="RefSeq" id="WP_084851761.1">
    <property type="nucleotide sequence ID" value="NZ_CP061724.1"/>
</dbReference>
<dbReference type="EMBL" id="CP061724">
    <property type="protein sequence ID" value="QOD01435.1"/>
    <property type="molecule type" value="Genomic_DNA"/>
</dbReference>
<protein>
    <recommendedName>
        <fullName evidence="5">YlbF family regulator</fullName>
    </recommendedName>
</protein>
<evidence type="ECO:0008006" key="5">
    <source>
        <dbReference type="Google" id="ProtNLM"/>
    </source>
</evidence>
<dbReference type="EMBL" id="NBWC01000049">
    <property type="protein sequence ID" value="ORL58746.1"/>
    <property type="molecule type" value="Genomic_DNA"/>
</dbReference>
<evidence type="ECO:0000313" key="1">
    <source>
        <dbReference type="EMBL" id="ORL58746.1"/>
    </source>
</evidence>
<evidence type="ECO:0000313" key="2">
    <source>
        <dbReference type="EMBL" id="QOD01435.1"/>
    </source>
</evidence>
<evidence type="ECO:0000313" key="3">
    <source>
        <dbReference type="Proteomes" id="UP000193675"/>
    </source>
</evidence>
<reference evidence="2 4" key="2">
    <citation type="submission" date="2020-09" db="EMBL/GenBank/DDBJ databases">
        <title>Co-existence of a novel multidrug-resistance efflux pump with carbapenem resistance gene blaVIM-2 in one megaplasmid in Pseudomonas putida.</title>
        <authorList>
            <person name="Peng K."/>
            <person name="Li R."/>
        </authorList>
    </citation>
    <scope>NUCLEOTIDE SEQUENCE [LARGE SCALE GENOMIC DNA]</scope>
    <source>
        <strain evidence="2 4">ZXPA-20</strain>
        <plasmid evidence="2 4">pZXPA-20-602k</plasmid>
    </source>
</reference>
<accession>A0A1X0ZN58</accession>
<organism evidence="1 3">
    <name type="scientific">Pseudomonas putida</name>
    <name type="common">Arthrobacter siderocapsulatus</name>
    <dbReference type="NCBI Taxonomy" id="303"/>
    <lineage>
        <taxon>Bacteria</taxon>
        <taxon>Pseudomonadati</taxon>
        <taxon>Pseudomonadota</taxon>
        <taxon>Gammaproteobacteria</taxon>
        <taxon>Pseudomonadales</taxon>
        <taxon>Pseudomonadaceae</taxon>
        <taxon>Pseudomonas</taxon>
    </lineage>
</organism>
<dbReference type="Proteomes" id="UP000193675">
    <property type="component" value="Unassembled WGS sequence"/>
</dbReference>
<sequence length="138" mass="15115">MSAPLTILAAALDRVQTDPAASALPAKAQAERAALLVLGRTTEAADEDEFVYRSPLVSYIGELQRAKEGLQRALAALEYEGDIPQIRKDLLFANFERSEAVYYQASANVAELVRRMMEQPEAVAMVEVSEDGWDQGTI</sequence>
<dbReference type="Proteomes" id="UP000516786">
    <property type="component" value="Plasmid pZXPA-20-602k"/>
</dbReference>
<dbReference type="AlphaFoldDB" id="A0A1X0ZN58"/>
<reference evidence="1 3" key="1">
    <citation type="submission" date="2017-04" db="EMBL/GenBank/DDBJ databases">
        <title>Presence of VIM-2 positive Pseudomonas species in chickens and their surrounding environment.</title>
        <authorList>
            <person name="Zhang R."/>
        </authorList>
    </citation>
    <scope>NUCLEOTIDE SEQUENCE [LARGE SCALE GENOMIC DNA]</scope>
    <source>
        <strain evidence="1 3">DZ-C18</strain>
    </source>
</reference>
<keyword evidence="2" id="KW-0614">Plasmid</keyword>
<gene>
    <name evidence="1" type="ORF">B7H17_24765</name>
    <name evidence="2" type="ORF">ID616_29835</name>
</gene>
<evidence type="ECO:0000313" key="4">
    <source>
        <dbReference type="Proteomes" id="UP000516786"/>
    </source>
</evidence>
<proteinExistence type="predicted"/>
<name>A0A1X0ZN58_PSEPU</name>